<protein>
    <submittedName>
        <fullName evidence="2">Uncharacterized protein</fullName>
    </submittedName>
</protein>
<dbReference type="EMBL" id="HACA01011534">
    <property type="protein sequence ID" value="CDW28895.1"/>
    <property type="molecule type" value="Transcribed_RNA"/>
</dbReference>
<proteinExistence type="predicted"/>
<keyword evidence="1" id="KW-0472">Membrane</keyword>
<evidence type="ECO:0000256" key="1">
    <source>
        <dbReference type="SAM" id="Phobius"/>
    </source>
</evidence>
<keyword evidence="1" id="KW-1133">Transmembrane helix</keyword>
<evidence type="ECO:0000313" key="2">
    <source>
        <dbReference type="EMBL" id="CDW28895.1"/>
    </source>
</evidence>
<keyword evidence="1" id="KW-0812">Transmembrane</keyword>
<dbReference type="AlphaFoldDB" id="A0A0K2TSY1"/>
<reference evidence="2" key="1">
    <citation type="submission" date="2014-05" db="EMBL/GenBank/DDBJ databases">
        <authorList>
            <person name="Chronopoulou M."/>
        </authorList>
    </citation>
    <scope>NUCLEOTIDE SEQUENCE</scope>
    <source>
        <tissue evidence="2">Whole organism</tissue>
    </source>
</reference>
<organism evidence="2">
    <name type="scientific">Lepeophtheirus salmonis</name>
    <name type="common">Salmon louse</name>
    <name type="synonym">Caligus salmonis</name>
    <dbReference type="NCBI Taxonomy" id="72036"/>
    <lineage>
        <taxon>Eukaryota</taxon>
        <taxon>Metazoa</taxon>
        <taxon>Ecdysozoa</taxon>
        <taxon>Arthropoda</taxon>
        <taxon>Crustacea</taxon>
        <taxon>Multicrustacea</taxon>
        <taxon>Hexanauplia</taxon>
        <taxon>Copepoda</taxon>
        <taxon>Siphonostomatoida</taxon>
        <taxon>Caligidae</taxon>
        <taxon>Lepeophtheirus</taxon>
    </lineage>
</organism>
<feature type="non-terminal residue" evidence="2">
    <location>
        <position position="1"/>
    </location>
</feature>
<accession>A0A0K2TSY1</accession>
<feature type="transmembrane region" description="Helical" evidence="1">
    <location>
        <begin position="12"/>
        <end position="35"/>
    </location>
</feature>
<name>A0A0K2TSY1_LEPSM</name>
<sequence length="86" mass="10121">WIRDSGIQKKKIIFLVFFFLVSCYIKSIPSISISFTFSEKILITSAYRVGYGNYIKVNIDFSCEILRIFGVYRPNRDAVYFFLNII</sequence>